<evidence type="ECO:0000256" key="1">
    <source>
        <dbReference type="SAM" id="MobiDB-lite"/>
    </source>
</evidence>
<evidence type="ECO:0000313" key="3">
    <source>
        <dbReference type="Proteomes" id="UP001472866"/>
    </source>
</evidence>
<sequence length="252" mass="25625">MAVPLPRYAAEEVDGVEGCASVREPEATPASPSPSLARTPAPEPAADAPLNVHLVSPTGKPLVVVRAKGRAFSARPTLSSLRSGGTRKRARLSRRPIAGRRARVSLYGLVARDKSVRDCTEEERKEALRVLSTQAAAPVAILQPTLVPTVPTPKASNPPDASQSIIGAALAEAGKGGFQFGESTKGVEKSSPAKPAAPAPAGLSLGALGTPNFGAGAATTPLPSFSAGGFSAGSGGSSSVVSAQRRKGRRKR</sequence>
<dbReference type="AlphaFoldDB" id="A0AAX4P0N5"/>
<reference evidence="2 3" key="1">
    <citation type="submission" date="2024-03" db="EMBL/GenBank/DDBJ databases">
        <title>Complete genome sequence of the green alga Chloropicon roscoffensis RCC1871.</title>
        <authorList>
            <person name="Lemieux C."/>
            <person name="Pombert J.-F."/>
            <person name="Otis C."/>
            <person name="Turmel M."/>
        </authorList>
    </citation>
    <scope>NUCLEOTIDE SEQUENCE [LARGE SCALE GENOMIC DNA]</scope>
    <source>
        <strain evidence="2 3">RCC1871</strain>
    </source>
</reference>
<feature type="compositionally biased region" description="Low complexity" evidence="1">
    <location>
        <begin position="27"/>
        <end position="40"/>
    </location>
</feature>
<evidence type="ECO:0000313" key="2">
    <source>
        <dbReference type="EMBL" id="WZN59655.1"/>
    </source>
</evidence>
<feature type="region of interest" description="Disordered" evidence="1">
    <location>
        <begin position="177"/>
        <end position="252"/>
    </location>
</feature>
<accession>A0AAX4P0N5</accession>
<feature type="region of interest" description="Disordered" evidence="1">
    <location>
        <begin position="1"/>
        <end position="48"/>
    </location>
</feature>
<dbReference type="EMBL" id="CP151502">
    <property type="protein sequence ID" value="WZN59655.1"/>
    <property type="molecule type" value="Genomic_DNA"/>
</dbReference>
<gene>
    <name evidence="2" type="ORF">HKI87_02g11810</name>
</gene>
<protein>
    <submittedName>
        <fullName evidence="2">Uncharacterized protein</fullName>
    </submittedName>
</protein>
<dbReference type="Proteomes" id="UP001472866">
    <property type="component" value="Chromosome 02"/>
</dbReference>
<name>A0AAX4P0N5_9CHLO</name>
<keyword evidence="3" id="KW-1185">Reference proteome</keyword>
<organism evidence="2 3">
    <name type="scientific">Chloropicon roscoffensis</name>
    <dbReference type="NCBI Taxonomy" id="1461544"/>
    <lineage>
        <taxon>Eukaryota</taxon>
        <taxon>Viridiplantae</taxon>
        <taxon>Chlorophyta</taxon>
        <taxon>Chloropicophyceae</taxon>
        <taxon>Chloropicales</taxon>
        <taxon>Chloropicaceae</taxon>
        <taxon>Chloropicon</taxon>
    </lineage>
</organism>
<proteinExistence type="predicted"/>
<feature type="compositionally biased region" description="Low complexity" evidence="1">
    <location>
        <begin position="189"/>
        <end position="209"/>
    </location>
</feature>